<feature type="region of interest" description="Disordered" evidence="1">
    <location>
        <begin position="174"/>
        <end position="196"/>
    </location>
</feature>
<feature type="compositionally biased region" description="Basic and acidic residues" evidence="1">
    <location>
        <begin position="187"/>
        <end position="196"/>
    </location>
</feature>
<evidence type="ECO:0000256" key="1">
    <source>
        <dbReference type="SAM" id="MobiDB-lite"/>
    </source>
</evidence>
<reference evidence="3" key="1">
    <citation type="submission" date="2011-01" db="EMBL/GenBank/DDBJ databases">
        <title>Complete sequence of chromosome of Mesorhizobium ciceri bv. biserrulae WSM1271.</title>
        <authorList>
            <person name="Lucas S."/>
            <person name="Copeland A."/>
            <person name="Lapidus A."/>
            <person name="Cheng J.-F."/>
            <person name="Goodwin L."/>
            <person name="Pitluck S."/>
            <person name="Teshima H."/>
            <person name="Detter J.C."/>
            <person name="Han C."/>
            <person name="Tapia R."/>
            <person name="Land M."/>
            <person name="Hauser L."/>
            <person name="Kyrpides N."/>
            <person name="Ivanova N."/>
            <person name="Nandasena K."/>
            <person name="Reeve W.G."/>
            <person name="Howieson J.G."/>
            <person name="O'Hara G."/>
            <person name="Tiwari R.P."/>
            <person name="Woyke T."/>
        </authorList>
    </citation>
    <scope>NUCLEOTIDE SEQUENCE [LARGE SCALE GENOMIC DNA]</scope>
    <source>
        <strain evidence="3">HAMBI 2942 / LMG 23838 / WSM1271</strain>
    </source>
</reference>
<evidence type="ECO:0008006" key="4">
    <source>
        <dbReference type="Google" id="ProtNLM"/>
    </source>
</evidence>
<dbReference type="STRING" id="765698.Mesci_5745"/>
<dbReference type="HOGENOM" id="CLU_1388796_0_0_5"/>
<feature type="compositionally biased region" description="Basic residues" evidence="1">
    <location>
        <begin position="142"/>
        <end position="151"/>
    </location>
</feature>
<feature type="region of interest" description="Disordered" evidence="1">
    <location>
        <begin position="140"/>
        <end position="160"/>
    </location>
</feature>
<dbReference type="SUPFAM" id="SSF52402">
    <property type="entry name" value="Adenine nucleotide alpha hydrolases-like"/>
    <property type="match status" value="1"/>
</dbReference>
<name>E8THN4_MESCW</name>
<gene>
    <name evidence="2" type="ordered locus">Mesci_5745</name>
</gene>
<proteinExistence type="predicted"/>
<dbReference type="OrthoDB" id="9888421at2"/>
<evidence type="ECO:0000313" key="2">
    <source>
        <dbReference type="EMBL" id="ADV14796.1"/>
    </source>
</evidence>
<sequence length="196" mass="21832">MKILVPVKRVVDANVKVRVKADGSAVELANVKMARVRQRKIEPTHANPGDLHSRSRSSSAATGRKNITRMWPVQRECAPVLTQDRDRNRLVDLFVHCQIIQQTLLKEGSEVELVIGEANDGRLELNAAIVVQQMRQRDSARLRRQPVRHKPVEKACPSGADTSILVKAEISISPARSRTARTSSPRDGARAGRRNE</sequence>
<feature type="compositionally biased region" description="Low complexity" evidence="1">
    <location>
        <begin position="174"/>
        <end position="186"/>
    </location>
</feature>
<evidence type="ECO:0000313" key="3">
    <source>
        <dbReference type="Proteomes" id="UP000007471"/>
    </source>
</evidence>
<dbReference type="eggNOG" id="COG2086">
    <property type="taxonomic scope" value="Bacteria"/>
</dbReference>
<protein>
    <recommendedName>
        <fullName evidence="4">Electron transfer flavoprotein alpha/beta-subunit</fullName>
    </recommendedName>
</protein>
<organism evidence="2 3">
    <name type="scientific">Mesorhizobium ciceri biovar biserrulae (strain HAMBI 2942 / LMG 23838 / WSM1271)</name>
    <dbReference type="NCBI Taxonomy" id="765698"/>
    <lineage>
        <taxon>Bacteria</taxon>
        <taxon>Pseudomonadati</taxon>
        <taxon>Pseudomonadota</taxon>
        <taxon>Alphaproteobacteria</taxon>
        <taxon>Hyphomicrobiales</taxon>
        <taxon>Phyllobacteriaceae</taxon>
        <taxon>Mesorhizobium</taxon>
    </lineage>
</organism>
<dbReference type="EMBL" id="CP002447">
    <property type="protein sequence ID" value="ADV14796.1"/>
    <property type="molecule type" value="Genomic_DNA"/>
</dbReference>
<feature type="region of interest" description="Disordered" evidence="1">
    <location>
        <begin position="37"/>
        <end position="67"/>
    </location>
</feature>
<dbReference type="KEGG" id="mci:Mesci_5745"/>
<dbReference type="Proteomes" id="UP000007471">
    <property type="component" value="Chromosome"/>
</dbReference>
<dbReference type="AlphaFoldDB" id="E8THN4"/>
<accession>E8THN4</accession>